<keyword evidence="1" id="KW-1133">Transmembrane helix</keyword>
<comment type="caution">
    <text evidence="2">The sequence shown here is derived from an EMBL/GenBank/DDBJ whole genome shotgun (WGS) entry which is preliminary data.</text>
</comment>
<dbReference type="Proteomes" id="UP000743001">
    <property type="component" value="Unassembled WGS sequence"/>
</dbReference>
<evidence type="ECO:0000313" key="2">
    <source>
        <dbReference type="EMBL" id="MBU5672450.1"/>
    </source>
</evidence>
<proteinExistence type="predicted"/>
<reference evidence="2 3" key="1">
    <citation type="submission" date="2021-06" db="EMBL/GenBank/DDBJ databases">
        <authorList>
            <person name="Sun Q."/>
            <person name="Li D."/>
        </authorList>
    </citation>
    <scope>NUCLEOTIDE SEQUENCE [LARGE SCALE GENOMIC DNA]</scope>
    <source>
        <strain evidence="2 3">MSJ-6</strain>
    </source>
</reference>
<evidence type="ECO:0000256" key="1">
    <source>
        <dbReference type="SAM" id="Phobius"/>
    </source>
</evidence>
<sequence length="236" mass="26957">MKINIPKARRIGGITVIILLFTAVLVFLGYAYTHYYSVRVFYLDQAKYTLDHTESGKSLYTSPSGPKVLVQEAGDNLELSINGKTFSIIYEKALSGFEYEVRYPEGTTYRVTRQGDMFLALDEQGDFIPELTMEVNGTRVLSPGEERYFPSALVIAAHPEFHDSQGSFGILILSVTLFMFGWCTFRYEKFQRILFWASLRWIWFEQPEPSDFYFFTSKISGIAIMLGSVVVAFQSL</sequence>
<organism evidence="2 3">
    <name type="scientific">Paenibacillus brevis</name>
    <dbReference type="NCBI Taxonomy" id="2841508"/>
    <lineage>
        <taxon>Bacteria</taxon>
        <taxon>Bacillati</taxon>
        <taxon>Bacillota</taxon>
        <taxon>Bacilli</taxon>
        <taxon>Bacillales</taxon>
        <taxon>Paenibacillaceae</taxon>
        <taxon>Paenibacillus</taxon>
    </lineage>
</organism>
<gene>
    <name evidence="2" type="ORF">KQJ23_11505</name>
</gene>
<keyword evidence="1" id="KW-0812">Transmembrane</keyword>
<keyword evidence="3" id="KW-1185">Reference proteome</keyword>
<keyword evidence="1" id="KW-0472">Membrane</keyword>
<feature type="transmembrane region" description="Helical" evidence="1">
    <location>
        <begin position="168"/>
        <end position="185"/>
    </location>
</feature>
<feature type="transmembrane region" description="Helical" evidence="1">
    <location>
        <begin position="12"/>
        <end position="32"/>
    </location>
</feature>
<feature type="transmembrane region" description="Helical" evidence="1">
    <location>
        <begin position="212"/>
        <end position="233"/>
    </location>
</feature>
<accession>A0ABS6FTH4</accession>
<dbReference type="RefSeq" id="WP_216479042.1">
    <property type="nucleotide sequence ID" value="NZ_JAHLQJ010000009.1"/>
</dbReference>
<name>A0ABS6FTH4_9BACL</name>
<dbReference type="EMBL" id="JAHLQJ010000009">
    <property type="protein sequence ID" value="MBU5672450.1"/>
    <property type="molecule type" value="Genomic_DNA"/>
</dbReference>
<evidence type="ECO:0000313" key="3">
    <source>
        <dbReference type="Proteomes" id="UP000743001"/>
    </source>
</evidence>
<protein>
    <submittedName>
        <fullName evidence="2">Uncharacterized protein</fullName>
    </submittedName>
</protein>